<sequence>MKYIKANGIEDNELYYFEIDERGAAYRQVSFAEGRCRVSIAPDFQLCETEVEIFDGDEEITPEAFEEVWHTAVEPYKNAWEETKRQYRPGTTVTGTIQMFYPQGVIIRLVGESYAVANDPVLRMHTPPAWMYPGYQVEGTVGGADESNFWIKLESCRVTGKRTDS</sequence>
<organism evidence="1 2">
    <name type="scientific">Paenibacillus albilobatus</name>
    <dbReference type="NCBI Taxonomy" id="2716884"/>
    <lineage>
        <taxon>Bacteria</taxon>
        <taxon>Bacillati</taxon>
        <taxon>Bacillota</taxon>
        <taxon>Bacilli</taxon>
        <taxon>Bacillales</taxon>
        <taxon>Paenibacillaceae</taxon>
        <taxon>Paenibacillus</taxon>
    </lineage>
</organism>
<comment type="caution">
    <text evidence="1">The sequence shown here is derived from an EMBL/GenBank/DDBJ whole genome shotgun (WGS) entry which is preliminary data.</text>
</comment>
<dbReference type="AlphaFoldDB" id="A0A919XE66"/>
<accession>A0A919XE66</accession>
<evidence type="ECO:0008006" key="3">
    <source>
        <dbReference type="Google" id="ProtNLM"/>
    </source>
</evidence>
<dbReference type="RefSeq" id="WP_160044371.1">
    <property type="nucleotide sequence ID" value="NZ_BORQ01000002.1"/>
</dbReference>
<gene>
    <name evidence="1" type="ORF">J2TS6_22270</name>
</gene>
<protein>
    <recommendedName>
        <fullName evidence="3">S1 motif domain-containing protein</fullName>
    </recommendedName>
</protein>
<dbReference type="Proteomes" id="UP000679779">
    <property type="component" value="Unassembled WGS sequence"/>
</dbReference>
<dbReference type="EMBL" id="BORQ01000002">
    <property type="protein sequence ID" value="GIO31086.1"/>
    <property type="molecule type" value="Genomic_DNA"/>
</dbReference>
<proteinExistence type="predicted"/>
<reference evidence="1" key="1">
    <citation type="submission" date="2021-03" db="EMBL/GenBank/DDBJ databases">
        <title>Antimicrobial resistance genes in bacteria isolated from Japanese honey, and their potential for conferring macrolide and lincosamide resistance in the American foulbrood pathogen Paenibacillus larvae.</title>
        <authorList>
            <person name="Okamoto M."/>
            <person name="Kumagai M."/>
            <person name="Kanamori H."/>
            <person name="Takamatsu D."/>
        </authorList>
    </citation>
    <scope>NUCLEOTIDE SEQUENCE</scope>
    <source>
        <strain evidence="1">J2TS6</strain>
    </source>
</reference>
<evidence type="ECO:0000313" key="1">
    <source>
        <dbReference type="EMBL" id="GIO31086.1"/>
    </source>
</evidence>
<evidence type="ECO:0000313" key="2">
    <source>
        <dbReference type="Proteomes" id="UP000679779"/>
    </source>
</evidence>
<keyword evidence="2" id="KW-1185">Reference proteome</keyword>
<name>A0A919XE66_9BACL</name>